<dbReference type="Proteomes" id="UP000796880">
    <property type="component" value="Unassembled WGS sequence"/>
</dbReference>
<gene>
    <name evidence="3" type="ORF">FNV43_RR19931</name>
</gene>
<feature type="compositionally biased region" description="Basic and acidic residues" evidence="1">
    <location>
        <begin position="298"/>
        <end position="326"/>
    </location>
</feature>
<feature type="region of interest" description="Disordered" evidence="1">
    <location>
        <begin position="1"/>
        <end position="58"/>
    </location>
</feature>
<keyword evidence="4" id="KW-1185">Reference proteome</keyword>
<evidence type="ECO:0000313" key="4">
    <source>
        <dbReference type="Proteomes" id="UP000796880"/>
    </source>
</evidence>
<feature type="compositionally biased region" description="Acidic residues" evidence="1">
    <location>
        <begin position="1"/>
        <end position="13"/>
    </location>
</feature>
<feature type="region of interest" description="Disordered" evidence="1">
    <location>
        <begin position="277"/>
        <end position="349"/>
    </location>
</feature>
<dbReference type="PANTHER" id="PTHR14523:SF1">
    <property type="entry name" value="HOMOLOGOUS RECOMBINATION OB-FOLD PROTEIN"/>
    <property type="match status" value="1"/>
</dbReference>
<feature type="compositionally biased region" description="Polar residues" evidence="1">
    <location>
        <begin position="327"/>
        <end position="337"/>
    </location>
</feature>
<proteinExistence type="predicted"/>
<reference evidence="3" key="1">
    <citation type="submission" date="2020-03" db="EMBL/GenBank/DDBJ databases">
        <title>A high-quality chromosome-level genome assembly of a woody plant with both climbing and erect habits, Rhamnella rubrinervis.</title>
        <authorList>
            <person name="Lu Z."/>
            <person name="Yang Y."/>
            <person name="Zhu X."/>
            <person name="Sun Y."/>
        </authorList>
    </citation>
    <scope>NUCLEOTIDE SEQUENCE</scope>
    <source>
        <strain evidence="3">BYM</strain>
        <tissue evidence="3">Leaf</tissue>
    </source>
</reference>
<name>A0A8K0DZF0_9ROSA</name>
<dbReference type="Pfam" id="PF15072">
    <property type="entry name" value="HROB"/>
    <property type="match status" value="1"/>
</dbReference>
<evidence type="ECO:0000313" key="3">
    <source>
        <dbReference type="EMBL" id="KAF3437178.1"/>
    </source>
</evidence>
<feature type="compositionally biased region" description="Basic and acidic residues" evidence="1">
    <location>
        <begin position="338"/>
        <end position="349"/>
    </location>
</feature>
<dbReference type="InterPro" id="IPR028045">
    <property type="entry name" value="HROB"/>
</dbReference>
<evidence type="ECO:0000256" key="1">
    <source>
        <dbReference type="SAM" id="MobiDB-lite"/>
    </source>
</evidence>
<feature type="compositionally biased region" description="Low complexity" evidence="1">
    <location>
        <begin position="28"/>
        <end position="49"/>
    </location>
</feature>
<sequence>MEPWEALDVDDSDVPSLLLRPCKRHRLSSPSQPFRSSSSPSKPSSSSSPRLIPGPAGTAQAAMQRRVRNDNNFSGVRDEDPIPTQELIRRVLQNGDDQDDDFTNNPWLSALELVREQGMDRMVDGNSVMPGKALGSIKDGLETDKVDQVVAIIKSCTPNGLGDLMVTLKDLTGTMDASIHRKVLSDEKGFGKDVSVGAALILKKVAVFSPSRSTHYLNVTLSNVVKVISKESGPALKHNFPVAENTERSKTSQVLQEIMPQESNEGIMDSLRENFNLRGTADNDGVTSKTSRMPQETISRERTEEILNSLREKLKSRGSTQDERASSKTSQAPQEIMSQERTENSVSEKSKFIERARSDSAMEGNEKVPDNSFFSHDNFRNKSATAGIEKESTELVMNYGIEKMAFDPAKVMNKQSEPFNSASTTTKVSSAAGNLVVVAEEIHEVEEQRQLLSRRSSPPDWTLEQLDQLLVD</sequence>
<protein>
    <recommendedName>
        <fullName evidence="2">Homologous recombination OB-fold protein OB-fold domain-containing protein</fullName>
    </recommendedName>
</protein>
<evidence type="ECO:0000259" key="2">
    <source>
        <dbReference type="Pfam" id="PF15072"/>
    </source>
</evidence>
<dbReference type="InterPro" id="IPR058570">
    <property type="entry name" value="HROB_OB"/>
</dbReference>
<dbReference type="GO" id="GO:0000725">
    <property type="term" value="P:recombinational repair"/>
    <property type="evidence" value="ECO:0007669"/>
    <property type="project" value="InterPro"/>
</dbReference>
<dbReference type="EMBL" id="VOIH02000009">
    <property type="protein sequence ID" value="KAF3437178.1"/>
    <property type="molecule type" value="Genomic_DNA"/>
</dbReference>
<dbReference type="OrthoDB" id="550780at2759"/>
<feature type="domain" description="Homologous recombination OB-fold protein OB-fold" evidence="2">
    <location>
        <begin position="144"/>
        <end position="231"/>
    </location>
</feature>
<dbReference type="PANTHER" id="PTHR14523">
    <property type="entry name" value="UNCHARACTERIZED PROTEIN C17ORF53 HOMOLOG"/>
    <property type="match status" value="1"/>
</dbReference>
<dbReference type="AlphaFoldDB" id="A0A8K0DZF0"/>
<accession>A0A8K0DZF0</accession>
<organism evidence="3 4">
    <name type="scientific">Rhamnella rubrinervis</name>
    <dbReference type="NCBI Taxonomy" id="2594499"/>
    <lineage>
        <taxon>Eukaryota</taxon>
        <taxon>Viridiplantae</taxon>
        <taxon>Streptophyta</taxon>
        <taxon>Embryophyta</taxon>
        <taxon>Tracheophyta</taxon>
        <taxon>Spermatophyta</taxon>
        <taxon>Magnoliopsida</taxon>
        <taxon>eudicotyledons</taxon>
        <taxon>Gunneridae</taxon>
        <taxon>Pentapetalae</taxon>
        <taxon>rosids</taxon>
        <taxon>fabids</taxon>
        <taxon>Rosales</taxon>
        <taxon>Rhamnaceae</taxon>
        <taxon>rhamnoid group</taxon>
        <taxon>Rhamneae</taxon>
        <taxon>Rhamnella</taxon>
    </lineage>
</organism>
<comment type="caution">
    <text evidence="3">The sequence shown here is derived from an EMBL/GenBank/DDBJ whole genome shotgun (WGS) entry which is preliminary data.</text>
</comment>
<feature type="compositionally biased region" description="Polar residues" evidence="1">
    <location>
        <begin position="285"/>
        <end position="297"/>
    </location>
</feature>